<sequence length="266" mass="29965">MAGFCLLAAGLRVRAQPPHGVAFYDADCLYDTVPSPFGNDTRYLPQGEMRWTGERYRRKVMQTAAVIDSLGLPLVGLYGVENESVVRDVAAACKGDYAYLFRTTDSYNGLDFALFYFGDRFFPDRVEAGHFWMTAAGELRGAGRVCLLMSASDRYIGYKIEEHRRQHPDERLLVAGRTAGAEPQRCGLSEPLAAARRAGRGTRRAGNRWEMRSNVLIDTAFRVVRGDVYARRWLFDPSGEAPWATYTRRRYEGGPGANLPVFCYFR</sequence>
<dbReference type="InterPro" id="IPR005135">
    <property type="entry name" value="Endo/exonuclease/phosphatase"/>
</dbReference>
<dbReference type="AlphaFoldDB" id="A0A4Y1WS71"/>
<dbReference type="OrthoDB" id="1004810at2"/>
<gene>
    <name evidence="1" type="ORF">A5CBH24_02990</name>
</gene>
<dbReference type="Pfam" id="PF19580">
    <property type="entry name" value="Exo_endo_phos_3"/>
    <property type="match status" value="1"/>
</dbReference>
<protein>
    <submittedName>
        <fullName evidence="1">Uncharacterized protein</fullName>
    </submittedName>
</protein>
<dbReference type="Proteomes" id="UP000318946">
    <property type="component" value="Chromosome"/>
</dbReference>
<accession>A0A4Y1WS71</accession>
<evidence type="ECO:0000313" key="2">
    <source>
        <dbReference type="Proteomes" id="UP000318946"/>
    </source>
</evidence>
<dbReference type="RefSeq" id="WP_019131155.1">
    <property type="nucleotide sequence ID" value="NZ_AP019735.1"/>
</dbReference>
<dbReference type="KEGG" id="acou:A5CBH24_02990"/>
<keyword evidence="2" id="KW-1185">Reference proteome</keyword>
<accession>A0A4Y1XNY5</accession>
<dbReference type="GeneID" id="78341022"/>
<name>A0A4Y1WS71_9BACT</name>
<proteinExistence type="predicted"/>
<dbReference type="EMBL" id="AP019735">
    <property type="protein sequence ID" value="BBL02986.1"/>
    <property type="molecule type" value="Genomic_DNA"/>
</dbReference>
<dbReference type="GO" id="GO:0003824">
    <property type="term" value="F:catalytic activity"/>
    <property type="evidence" value="ECO:0007669"/>
    <property type="project" value="InterPro"/>
</dbReference>
<organism evidence="1 2">
    <name type="scientific">Alistipes communis</name>
    <dbReference type="NCBI Taxonomy" id="2585118"/>
    <lineage>
        <taxon>Bacteria</taxon>
        <taxon>Pseudomonadati</taxon>
        <taxon>Bacteroidota</taxon>
        <taxon>Bacteroidia</taxon>
        <taxon>Bacteroidales</taxon>
        <taxon>Rikenellaceae</taxon>
        <taxon>Alistipes</taxon>
    </lineage>
</organism>
<evidence type="ECO:0000313" key="1">
    <source>
        <dbReference type="EMBL" id="BBL02986.1"/>
    </source>
</evidence>
<reference evidence="2" key="1">
    <citation type="submission" date="2019-06" db="EMBL/GenBank/DDBJ databases">
        <title>Alistipes onderdonkii subsp. vulgaris subsp. nov., Alistipes dispar sp. nov. and Alistipes communis sp. nov., isolated from human faeces, and creation of Alistipes onderdonkii subsp. onderdonkii subsp. nov.</title>
        <authorList>
            <person name="Sakamoto M."/>
            <person name="Ikeyama N."/>
            <person name="Ogata Y."/>
            <person name="Suda W."/>
            <person name="Iino T."/>
            <person name="Hattori M."/>
            <person name="Ohkuma M."/>
        </authorList>
    </citation>
    <scope>NUCLEOTIDE SEQUENCE [LARGE SCALE GENOMIC DNA]</scope>
    <source>
        <strain evidence="2">5CBH24</strain>
    </source>
</reference>